<comment type="subunit">
    <text evidence="2">Interacts with ribosomal protein uL14 (rplN).</text>
</comment>
<keyword evidence="2" id="KW-0678">Repressor</keyword>
<dbReference type="GO" id="GO:0090071">
    <property type="term" value="P:negative regulation of ribosome biogenesis"/>
    <property type="evidence" value="ECO:0007669"/>
    <property type="project" value="UniProtKB-UniRule"/>
</dbReference>
<comment type="subcellular location">
    <subcellularLocation>
        <location evidence="2">Cytoplasm</location>
    </subcellularLocation>
</comment>
<dbReference type="EMBL" id="DVHM01000189">
    <property type="protein sequence ID" value="HIR71867.1"/>
    <property type="molecule type" value="Genomic_DNA"/>
</dbReference>
<evidence type="ECO:0000256" key="1">
    <source>
        <dbReference type="ARBA" id="ARBA00010574"/>
    </source>
</evidence>
<dbReference type="GO" id="GO:0042256">
    <property type="term" value="P:cytosolic ribosome assembly"/>
    <property type="evidence" value="ECO:0007669"/>
    <property type="project" value="UniProtKB-UniRule"/>
</dbReference>
<comment type="function">
    <text evidence="2">Functions as a ribosomal silencing factor. Interacts with ribosomal protein uL14 (rplN), blocking formation of intersubunit bridge B8. Prevents association of the 30S and 50S ribosomal subunits and the formation of functional ribosomes, thus repressing translation.</text>
</comment>
<dbReference type="InterPro" id="IPR004394">
    <property type="entry name" value="Iojap/RsfS/C7orf30"/>
</dbReference>
<name>A0A9D1JBV3_9FIRM</name>
<dbReference type="GO" id="GO:0017148">
    <property type="term" value="P:negative regulation of translation"/>
    <property type="evidence" value="ECO:0007669"/>
    <property type="project" value="UniProtKB-UniRule"/>
</dbReference>
<evidence type="ECO:0000313" key="3">
    <source>
        <dbReference type="EMBL" id="HIR71867.1"/>
    </source>
</evidence>
<dbReference type="AlphaFoldDB" id="A0A9D1JBV3"/>
<dbReference type="PANTHER" id="PTHR21043:SF0">
    <property type="entry name" value="MITOCHONDRIAL ASSEMBLY OF RIBOSOMAL LARGE SUBUNIT PROTEIN 1"/>
    <property type="match status" value="1"/>
</dbReference>
<dbReference type="PANTHER" id="PTHR21043">
    <property type="entry name" value="IOJAP SUPERFAMILY ORTHOLOG"/>
    <property type="match status" value="1"/>
</dbReference>
<dbReference type="Pfam" id="PF02410">
    <property type="entry name" value="RsfS"/>
    <property type="match status" value="1"/>
</dbReference>
<dbReference type="GO" id="GO:0005737">
    <property type="term" value="C:cytoplasm"/>
    <property type="evidence" value="ECO:0007669"/>
    <property type="project" value="UniProtKB-SubCell"/>
</dbReference>
<organism evidence="3 4">
    <name type="scientific">Candidatus Pullilachnospira gallistercoris</name>
    <dbReference type="NCBI Taxonomy" id="2840911"/>
    <lineage>
        <taxon>Bacteria</taxon>
        <taxon>Bacillati</taxon>
        <taxon>Bacillota</taxon>
        <taxon>Clostridia</taxon>
        <taxon>Lachnospirales</taxon>
        <taxon>Lachnospiraceae</taxon>
        <taxon>Lachnospiraceae incertae sedis</taxon>
        <taxon>Candidatus Pullilachnospira</taxon>
    </lineage>
</organism>
<protein>
    <recommendedName>
        <fullName evidence="2">Ribosomal silencing factor RsfS</fullName>
    </recommendedName>
</protein>
<gene>
    <name evidence="2 3" type="primary">rsfS</name>
    <name evidence="3" type="ORF">IAA55_11395</name>
</gene>
<dbReference type="Gene3D" id="3.30.460.10">
    <property type="entry name" value="Beta Polymerase, domain 2"/>
    <property type="match status" value="1"/>
</dbReference>
<dbReference type="HAMAP" id="MF_01477">
    <property type="entry name" value="Iojap_RsfS"/>
    <property type="match status" value="1"/>
</dbReference>
<dbReference type="Proteomes" id="UP000823912">
    <property type="component" value="Unassembled WGS sequence"/>
</dbReference>
<evidence type="ECO:0000256" key="2">
    <source>
        <dbReference type="HAMAP-Rule" id="MF_01477"/>
    </source>
</evidence>
<comment type="caution">
    <text evidence="3">The sequence shown here is derived from an EMBL/GenBank/DDBJ whole genome shotgun (WGS) entry which is preliminary data.</text>
</comment>
<dbReference type="InterPro" id="IPR043519">
    <property type="entry name" value="NT_sf"/>
</dbReference>
<dbReference type="GO" id="GO:0043023">
    <property type="term" value="F:ribosomal large subunit binding"/>
    <property type="evidence" value="ECO:0007669"/>
    <property type="project" value="TreeGrafter"/>
</dbReference>
<keyword evidence="2" id="KW-0810">Translation regulation</keyword>
<evidence type="ECO:0000313" key="4">
    <source>
        <dbReference type="Proteomes" id="UP000823912"/>
    </source>
</evidence>
<accession>A0A9D1JBV3</accession>
<dbReference type="NCBIfam" id="TIGR00090">
    <property type="entry name" value="rsfS_iojap_ybeB"/>
    <property type="match status" value="1"/>
</dbReference>
<dbReference type="SUPFAM" id="SSF81301">
    <property type="entry name" value="Nucleotidyltransferase"/>
    <property type="match status" value="1"/>
</dbReference>
<keyword evidence="2" id="KW-0963">Cytoplasm</keyword>
<reference evidence="3" key="2">
    <citation type="journal article" date="2021" name="PeerJ">
        <title>Extensive microbial diversity within the chicken gut microbiome revealed by metagenomics and culture.</title>
        <authorList>
            <person name="Gilroy R."/>
            <person name="Ravi A."/>
            <person name="Getino M."/>
            <person name="Pursley I."/>
            <person name="Horton D.L."/>
            <person name="Alikhan N.F."/>
            <person name="Baker D."/>
            <person name="Gharbi K."/>
            <person name="Hall N."/>
            <person name="Watson M."/>
            <person name="Adriaenssens E.M."/>
            <person name="Foster-Nyarko E."/>
            <person name="Jarju S."/>
            <person name="Secka A."/>
            <person name="Antonio M."/>
            <person name="Oren A."/>
            <person name="Chaudhuri R.R."/>
            <person name="La Ragione R."/>
            <person name="Hildebrand F."/>
            <person name="Pallen M.J."/>
        </authorList>
    </citation>
    <scope>NUCLEOTIDE SEQUENCE</scope>
    <source>
        <strain evidence="3">ChiSjej5B23-6657</strain>
    </source>
</reference>
<reference evidence="3" key="1">
    <citation type="submission" date="2020-10" db="EMBL/GenBank/DDBJ databases">
        <authorList>
            <person name="Gilroy R."/>
        </authorList>
    </citation>
    <scope>NUCLEOTIDE SEQUENCE</scope>
    <source>
        <strain evidence="3">ChiSjej5B23-6657</strain>
    </source>
</reference>
<sequence length="116" mass="13475">MEDLKEIVRLVYQALEEKKAEDITIIDISNISVISDYFIVASGSNQNQLLAMQDEVDHVLHEHGIDVKQIEGNRSSTWILMDYEDIIVHLFSKEDRLFYNLERIWQDGVVIDPAEL</sequence>
<comment type="similarity">
    <text evidence="1 2">Belongs to the Iojap/RsfS family.</text>
</comment>
<proteinExistence type="inferred from homology"/>